<evidence type="ECO:0000313" key="2">
    <source>
        <dbReference type="EMBL" id="KAK1688469.1"/>
    </source>
</evidence>
<organism evidence="2 3">
    <name type="scientific">Colletotrichum godetiae</name>
    <dbReference type="NCBI Taxonomy" id="1209918"/>
    <lineage>
        <taxon>Eukaryota</taxon>
        <taxon>Fungi</taxon>
        <taxon>Dikarya</taxon>
        <taxon>Ascomycota</taxon>
        <taxon>Pezizomycotina</taxon>
        <taxon>Sordariomycetes</taxon>
        <taxon>Hypocreomycetidae</taxon>
        <taxon>Glomerellales</taxon>
        <taxon>Glomerellaceae</taxon>
        <taxon>Colletotrichum</taxon>
        <taxon>Colletotrichum acutatum species complex</taxon>
    </lineage>
</organism>
<proteinExistence type="predicted"/>
<keyword evidence="3" id="KW-1185">Reference proteome</keyword>
<keyword evidence="1" id="KW-0472">Membrane</keyword>
<dbReference type="EMBL" id="JAHMHR010000011">
    <property type="protein sequence ID" value="KAK1688469.1"/>
    <property type="molecule type" value="Genomic_DNA"/>
</dbReference>
<reference evidence="2" key="1">
    <citation type="submission" date="2021-06" db="EMBL/GenBank/DDBJ databases">
        <title>Comparative genomics, transcriptomics and evolutionary studies reveal genomic signatures of adaptation to plant cell wall in hemibiotrophic fungi.</title>
        <authorList>
            <consortium name="DOE Joint Genome Institute"/>
            <person name="Baroncelli R."/>
            <person name="Diaz J.F."/>
            <person name="Benocci T."/>
            <person name="Peng M."/>
            <person name="Battaglia E."/>
            <person name="Haridas S."/>
            <person name="Andreopoulos W."/>
            <person name="Labutti K."/>
            <person name="Pangilinan J."/>
            <person name="Floch G.L."/>
            <person name="Makela M.R."/>
            <person name="Henrissat B."/>
            <person name="Grigoriev I.V."/>
            <person name="Crouch J.A."/>
            <person name="De Vries R.P."/>
            <person name="Sukno S.A."/>
            <person name="Thon M.R."/>
        </authorList>
    </citation>
    <scope>NUCLEOTIDE SEQUENCE</scope>
    <source>
        <strain evidence="2">CBS 193.32</strain>
    </source>
</reference>
<dbReference type="Proteomes" id="UP001224890">
    <property type="component" value="Unassembled WGS sequence"/>
</dbReference>
<keyword evidence="1" id="KW-1133">Transmembrane helix</keyword>
<dbReference type="GeneID" id="85458880"/>
<protein>
    <submittedName>
        <fullName evidence="2">Uncharacterized protein</fullName>
    </submittedName>
</protein>
<accession>A0AAJ0AQF0</accession>
<dbReference type="RefSeq" id="XP_060432164.1">
    <property type="nucleotide sequence ID" value="XM_060574354.1"/>
</dbReference>
<evidence type="ECO:0000256" key="1">
    <source>
        <dbReference type="SAM" id="Phobius"/>
    </source>
</evidence>
<keyword evidence="1" id="KW-0812">Transmembrane</keyword>
<comment type="caution">
    <text evidence="2">The sequence shown here is derived from an EMBL/GenBank/DDBJ whole genome shotgun (WGS) entry which is preliminary data.</text>
</comment>
<dbReference type="AlphaFoldDB" id="A0AAJ0AQF0"/>
<sequence length="91" mass="9655">MCVCVYIVSGGICSFVEGFLEFWFCLSGNPNSERLQVVAVVLVIPCSVHVYIVAEGNMRPSEGGEESQNDGLVGIEFVAAGGEADLLLLLS</sequence>
<gene>
    <name evidence="2" type="ORF">BDP55DRAFT_656000</name>
</gene>
<name>A0AAJ0AQF0_9PEZI</name>
<evidence type="ECO:0000313" key="3">
    <source>
        <dbReference type="Proteomes" id="UP001224890"/>
    </source>
</evidence>
<feature type="transmembrane region" description="Helical" evidence="1">
    <location>
        <begin position="34"/>
        <end position="54"/>
    </location>
</feature>